<dbReference type="RefSeq" id="WP_376847141.1">
    <property type="nucleotide sequence ID" value="NZ_JBHSFW010000015.1"/>
</dbReference>
<evidence type="ECO:0000256" key="1">
    <source>
        <dbReference type="ARBA" id="ARBA00022679"/>
    </source>
</evidence>
<dbReference type="SUPFAM" id="SSF55729">
    <property type="entry name" value="Acyl-CoA N-acyltransferases (Nat)"/>
    <property type="match status" value="1"/>
</dbReference>
<dbReference type="Pfam" id="PF00583">
    <property type="entry name" value="Acetyltransf_1"/>
    <property type="match status" value="1"/>
</dbReference>
<dbReference type="EC" id="2.3.-.-" evidence="4"/>
<organism evidence="4 5">
    <name type="scientific">Camelliibacillus cellulosilyticus</name>
    <dbReference type="NCBI Taxonomy" id="2174486"/>
    <lineage>
        <taxon>Bacteria</taxon>
        <taxon>Bacillati</taxon>
        <taxon>Bacillota</taxon>
        <taxon>Bacilli</taxon>
        <taxon>Bacillales</taxon>
        <taxon>Sporolactobacillaceae</taxon>
        <taxon>Camelliibacillus</taxon>
    </lineage>
</organism>
<dbReference type="PIRSF" id="PIRSF037663">
    <property type="entry name" value="Acetyltransf_GNAT_prd"/>
    <property type="match status" value="1"/>
</dbReference>
<evidence type="ECO:0000259" key="3">
    <source>
        <dbReference type="PROSITE" id="PS51186"/>
    </source>
</evidence>
<gene>
    <name evidence="4" type="ORF">ACFO4N_15150</name>
</gene>
<keyword evidence="1 4" id="KW-0808">Transferase</keyword>
<dbReference type="PROSITE" id="PS51186">
    <property type="entry name" value="GNAT"/>
    <property type="match status" value="1"/>
</dbReference>
<evidence type="ECO:0000256" key="2">
    <source>
        <dbReference type="ARBA" id="ARBA00023315"/>
    </source>
</evidence>
<dbReference type="PANTHER" id="PTHR43420">
    <property type="entry name" value="ACETYLTRANSFERASE"/>
    <property type="match status" value="1"/>
</dbReference>
<dbReference type="GO" id="GO:0016746">
    <property type="term" value="F:acyltransferase activity"/>
    <property type="evidence" value="ECO:0007669"/>
    <property type="project" value="UniProtKB-KW"/>
</dbReference>
<name>A0ABV9GP77_9BACL</name>
<comment type="caution">
    <text evidence="4">The sequence shown here is derived from an EMBL/GenBank/DDBJ whole genome shotgun (WGS) entry which is preliminary data.</text>
</comment>
<dbReference type="InterPro" id="IPR017255">
    <property type="entry name" value="AcTrfase_GNAT_prd"/>
</dbReference>
<reference evidence="5" key="1">
    <citation type="journal article" date="2019" name="Int. J. Syst. Evol. Microbiol.">
        <title>The Global Catalogue of Microorganisms (GCM) 10K type strain sequencing project: providing services to taxonomists for standard genome sequencing and annotation.</title>
        <authorList>
            <consortium name="The Broad Institute Genomics Platform"/>
            <consortium name="The Broad Institute Genome Sequencing Center for Infectious Disease"/>
            <person name="Wu L."/>
            <person name="Ma J."/>
        </authorList>
    </citation>
    <scope>NUCLEOTIDE SEQUENCE [LARGE SCALE GENOMIC DNA]</scope>
    <source>
        <strain evidence="5">CGMCC 1.16306</strain>
    </source>
</reference>
<dbReference type="Proteomes" id="UP001596022">
    <property type="component" value="Unassembled WGS sequence"/>
</dbReference>
<dbReference type="InterPro" id="IPR000182">
    <property type="entry name" value="GNAT_dom"/>
</dbReference>
<accession>A0ABV9GP77</accession>
<dbReference type="Gene3D" id="3.40.630.30">
    <property type="match status" value="1"/>
</dbReference>
<dbReference type="CDD" id="cd04301">
    <property type="entry name" value="NAT_SF"/>
    <property type="match status" value="1"/>
</dbReference>
<evidence type="ECO:0000313" key="5">
    <source>
        <dbReference type="Proteomes" id="UP001596022"/>
    </source>
</evidence>
<dbReference type="EMBL" id="JBHSFW010000015">
    <property type="protein sequence ID" value="MFC4620048.1"/>
    <property type="molecule type" value="Genomic_DNA"/>
</dbReference>
<protein>
    <submittedName>
        <fullName evidence="4">GNAT family N-acetyltransferase</fullName>
        <ecNumber evidence="4">2.3.-.-</ecNumber>
    </submittedName>
</protein>
<evidence type="ECO:0000313" key="4">
    <source>
        <dbReference type="EMBL" id="MFC4620048.1"/>
    </source>
</evidence>
<sequence length="159" mass="18445">MSITIRKMREEDIDRVREIAKVTWKATYSELIPLDIQEKTLKEAYSDDMMRKRFETSLLFVAEDDGVIAGYAFYSSEQPKEIYLESIYIHPDHQGKGIGKKLYEAGPDTFKQAKRMMLTVYKGNDSIHFYEKLGFVAKGEIKSDFSGHPIVFIKMEKTL</sequence>
<dbReference type="InterPro" id="IPR016181">
    <property type="entry name" value="Acyl_CoA_acyltransferase"/>
</dbReference>
<feature type="domain" description="N-acetyltransferase" evidence="3">
    <location>
        <begin position="3"/>
        <end position="159"/>
    </location>
</feature>
<proteinExistence type="predicted"/>
<keyword evidence="5" id="KW-1185">Reference proteome</keyword>
<keyword evidence="2 4" id="KW-0012">Acyltransferase</keyword>
<dbReference type="InterPro" id="IPR050680">
    <property type="entry name" value="YpeA/RimI_acetyltransf"/>
</dbReference>